<organism evidence="4 5">
    <name type="scientific">Duncaniella muris</name>
    <dbReference type="NCBI Taxonomy" id="2094150"/>
    <lineage>
        <taxon>Bacteria</taxon>
        <taxon>Pseudomonadati</taxon>
        <taxon>Bacteroidota</taxon>
        <taxon>Bacteroidia</taxon>
        <taxon>Bacteroidales</taxon>
        <taxon>Muribaculaceae</taxon>
        <taxon>Duncaniella</taxon>
    </lineage>
</organism>
<dbReference type="Gene3D" id="2.170.130.10">
    <property type="entry name" value="TonB-dependent receptor, plug domain"/>
    <property type="match status" value="1"/>
</dbReference>
<gene>
    <name evidence="4" type="ORF">C5O23_12720</name>
</gene>
<dbReference type="Proteomes" id="UP000244905">
    <property type="component" value="Unassembled WGS sequence"/>
</dbReference>
<evidence type="ECO:0000256" key="2">
    <source>
        <dbReference type="SAM" id="SignalP"/>
    </source>
</evidence>
<dbReference type="InterPro" id="IPR039426">
    <property type="entry name" value="TonB-dep_rcpt-like"/>
</dbReference>
<evidence type="ECO:0000256" key="1">
    <source>
        <dbReference type="ARBA" id="ARBA00022729"/>
    </source>
</evidence>
<reference evidence="5" key="1">
    <citation type="submission" date="2018-02" db="EMBL/GenBank/DDBJ databases">
        <authorList>
            <person name="Clavel T."/>
            <person name="Strowig T."/>
        </authorList>
    </citation>
    <scope>NUCLEOTIDE SEQUENCE [LARGE SCALE GENOMIC DNA]</scope>
    <source>
        <strain evidence="5">DSM 103720</strain>
    </source>
</reference>
<dbReference type="InterPro" id="IPR012910">
    <property type="entry name" value="Plug_dom"/>
</dbReference>
<feature type="signal peptide" evidence="2">
    <location>
        <begin position="1"/>
        <end position="24"/>
    </location>
</feature>
<keyword evidence="1 2" id="KW-0732">Signal</keyword>
<dbReference type="PROSITE" id="PS51257">
    <property type="entry name" value="PROKAR_LIPOPROTEIN"/>
    <property type="match status" value="1"/>
</dbReference>
<sequence length="928" mass="104402">MIFKSKYQSALFIFVMAVSTMVGAACHVSAAVRLVVNVKDAATLEPLEFAAVTFRQPAVAGVSGGHTDAEGSITLTVQPGQAVIELNLVGYKAQRRNLSLKDRESLTLNFRLEPSTSLNEVVVTAREGYNATSASLIDTTAMRHLQPSSFTDLMSLLPGGVTKDPEMGSVNRIDLRSASGMTQNDDYATAALGTAFVVDGVRLNTDADMQITPDANRTSRISTGKGVDMRSLSTDDIESVEIVRGIPSVEYGELTSGLVSIKRKSGAGRLEARFKADTQSQLFYVGKGFDLSGDNTWIINAGVDYLDSKIDPRNNRENFKRVTGSLRSTKRWTGPVARIAWNSNFSYSGMFEKDDNDPDLAVNNTIDFYQNSKHTMRWDNTLRYVPSVASVLQELNLVSGLSYGHEQLEQQKHVASSRVMPMPVSLVEGDNYIGYLPMLYLADYRVEGRPFTASLKSCGRLRFGGSSLSSALKFGVEWNMSKNYGRGAVYDISRPLIAGNNTRPRAFRDVPAMHQLSAYLESETRFYAGKHTLSLTAGLRETQLLHLDSRYELSGKPYFDPRFNLVWSLPPAYVRNYPLGFELAAGAGWHTKMPVAAYLYPEKLYSDFEQLNYYHNVEDYRVMNVRTYIEDMTNYRLRAARNFKWEVRADISYRGNRLSVTYFRENMADGFRSSGFVHTYTYNRYDASGFDPYAAGRAPLIEDLPYQTETYLAVRSKTTNGSRTLKEGVEYTLQSRRLPVINTRLTISGAFFSTTNSNSQSLWYKPSIIANGRELQYVGLYDDLDGNNYRSVNTNILFDTDLPRLGLNFSIGVQNLWLTSRKTLRRDGIPVQYMDVNGAIHPYTDECLSDPYLKQLVRNFTESSFVRQNVPAETSVNFKATKTFWQKRVGLAVYVNRLVYIAPDYERYGITIRRYSTPYFGMELNLKI</sequence>
<dbReference type="EMBL" id="PUEC01000041">
    <property type="protein sequence ID" value="PWB00459.1"/>
    <property type="molecule type" value="Genomic_DNA"/>
</dbReference>
<dbReference type="SUPFAM" id="SSF56935">
    <property type="entry name" value="Porins"/>
    <property type="match status" value="1"/>
</dbReference>
<name>A0A2V1IMK1_9BACT</name>
<evidence type="ECO:0000259" key="3">
    <source>
        <dbReference type="Pfam" id="PF07715"/>
    </source>
</evidence>
<dbReference type="Pfam" id="PF07715">
    <property type="entry name" value="Plug"/>
    <property type="match status" value="1"/>
</dbReference>
<dbReference type="InterPro" id="IPR008969">
    <property type="entry name" value="CarboxyPept-like_regulatory"/>
</dbReference>
<dbReference type="Gene3D" id="2.60.40.1120">
    <property type="entry name" value="Carboxypeptidase-like, regulatory domain"/>
    <property type="match status" value="1"/>
</dbReference>
<dbReference type="SUPFAM" id="SSF49464">
    <property type="entry name" value="Carboxypeptidase regulatory domain-like"/>
    <property type="match status" value="1"/>
</dbReference>
<dbReference type="GeneID" id="82527185"/>
<keyword evidence="5" id="KW-1185">Reference proteome</keyword>
<dbReference type="RefSeq" id="WP_107033301.1">
    <property type="nucleotide sequence ID" value="NZ_PUEC01000041.1"/>
</dbReference>
<protein>
    <recommendedName>
        <fullName evidence="3">TonB-dependent receptor plug domain-containing protein</fullName>
    </recommendedName>
</protein>
<dbReference type="AlphaFoldDB" id="A0A2V1IMK1"/>
<dbReference type="PANTHER" id="PTHR30069">
    <property type="entry name" value="TONB-DEPENDENT OUTER MEMBRANE RECEPTOR"/>
    <property type="match status" value="1"/>
</dbReference>
<feature type="chain" id="PRO_5015960779" description="TonB-dependent receptor plug domain-containing protein" evidence="2">
    <location>
        <begin position="25"/>
        <end position="928"/>
    </location>
</feature>
<feature type="domain" description="TonB-dependent receptor plug" evidence="3">
    <location>
        <begin position="132"/>
        <end position="255"/>
    </location>
</feature>
<dbReference type="GO" id="GO:0044718">
    <property type="term" value="P:siderophore transmembrane transport"/>
    <property type="evidence" value="ECO:0007669"/>
    <property type="project" value="TreeGrafter"/>
</dbReference>
<dbReference type="GO" id="GO:0009279">
    <property type="term" value="C:cell outer membrane"/>
    <property type="evidence" value="ECO:0007669"/>
    <property type="project" value="TreeGrafter"/>
</dbReference>
<dbReference type="PANTHER" id="PTHR30069:SF29">
    <property type="entry name" value="HEMOGLOBIN AND HEMOGLOBIN-HAPTOGLOBIN-BINDING PROTEIN 1-RELATED"/>
    <property type="match status" value="1"/>
</dbReference>
<dbReference type="Pfam" id="PF13715">
    <property type="entry name" value="CarbopepD_reg_2"/>
    <property type="match status" value="1"/>
</dbReference>
<accession>A0A2V1IMK1</accession>
<proteinExistence type="predicted"/>
<dbReference type="InterPro" id="IPR037066">
    <property type="entry name" value="Plug_dom_sf"/>
</dbReference>
<comment type="caution">
    <text evidence="4">The sequence shown here is derived from an EMBL/GenBank/DDBJ whole genome shotgun (WGS) entry which is preliminary data.</text>
</comment>
<evidence type="ECO:0000313" key="4">
    <source>
        <dbReference type="EMBL" id="PWB00459.1"/>
    </source>
</evidence>
<evidence type="ECO:0000313" key="5">
    <source>
        <dbReference type="Proteomes" id="UP000244905"/>
    </source>
</evidence>
<dbReference type="GO" id="GO:0015344">
    <property type="term" value="F:siderophore uptake transmembrane transporter activity"/>
    <property type="evidence" value="ECO:0007669"/>
    <property type="project" value="TreeGrafter"/>
</dbReference>